<dbReference type="GO" id="GO:0008967">
    <property type="term" value="F:phosphoglycolate phosphatase activity"/>
    <property type="evidence" value="ECO:0007669"/>
    <property type="project" value="TreeGrafter"/>
</dbReference>
<dbReference type="InterPro" id="IPR023198">
    <property type="entry name" value="PGP-like_dom2"/>
</dbReference>
<dbReference type="PANTHER" id="PTHR43434">
    <property type="entry name" value="PHOSPHOGLYCOLATE PHOSPHATASE"/>
    <property type="match status" value="1"/>
</dbReference>
<evidence type="ECO:0000313" key="3">
    <source>
        <dbReference type="EMBL" id="CEI83198.1"/>
    </source>
</evidence>
<dbReference type="GO" id="GO:0006281">
    <property type="term" value="P:DNA repair"/>
    <property type="evidence" value="ECO:0007669"/>
    <property type="project" value="TreeGrafter"/>
</dbReference>
<dbReference type="GO" id="GO:0005829">
    <property type="term" value="C:cytosol"/>
    <property type="evidence" value="ECO:0007669"/>
    <property type="project" value="TreeGrafter"/>
</dbReference>
<keyword evidence="2" id="KW-0460">Magnesium</keyword>
<dbReference type="InterPro" id="IPR023214">
    <property type="entry name" value="HAD_sf"/>
</dbReference>
<protein>
    <submittedName>
        <fullName evidence="3">5'-nucleotidase</fullName>
    </submittedName>
</protein>
<dbReference type="SFLD" id="SFLDS00003">
    <property type="entry name" value="Haloacid_Dehalogenase"/>
    <property type="match status" value="1"/>
</dbReference>
<evidence type="ECO:0000313" key="4">
    <source>
        <dbReference type="Proteomes" id="UP000040453"/>
    </source>
</evidence>
<organism evidence="3 4">
    <name type="scientific">Oceanobacillus oncorhynchi</name>
    <dbReference type="NCBI Taxonomy" id="545501"/>
    <lineage>
        <taxon>Bacteria</taxon>
        <taxon>Bacillati</taxon>
        <taxon>Bacillota</taxon>
        <taxon>Bacilli</taxon>
        <taxon>Bacillales</taxon>
        <taxon>Bacillaceae</taxon>
        <taxon>Oceanobacillus</taxon>
    </lineage>
</organism>
<proteinExistence type="predicted"/>
<accession>A0A0A1MJD1</accession>
<dbReference type="PANTHER" id="PTHR43434:SF1">
    <property type="entry name" value="PHOSPHOGLYCOLATE PHOSPHATASE"/>
    <property type="match status" value="1"/>
</dbReference>
<dbReference type="NCBIfam" id="TIGR01549">
    <property type="entry name" value="HAD-SF-IA-v1"/>
    <property type="match status" value="1"/>
</dbReference>
<dbReference type="InterPro" id="IPR006439">
    <property type="entry name" value="HAD-SF_hydro_IA"/>
</dbReference>
<dbReference type="EMBL" id="CDGG01000001">
    <property type="protein sequence ID" value="CEI83198.1"/>
    <property type="molecule type" value="Genomic_DNA"/>
</dbReference>
<evidence type="ECO:0000256" key="1">
    <source>
        <dbReference type="ARBA" id="ARBA00022801"/>
    </source>
</evidence>
<reference evidence="3 4" key="1">
    <citation type="submission" date="2014-11" db="EMBL/GenBank/DDBJ databases">
        <authorList>
            <person name="Urmite Genomes Urmite Genomes"/>
        </authorList>
    </citation>
    <scope>NUCLEOTIDE SEQUENCE [LARGE SCALE GENOMIC DNA]</scope>
    <source>
        <strain evidence="3 4">Oc5</strain>
    </source>
</reference>
<dbReference type="AlphaFoldDB" id="A0A0A1MJD1"/>
<name>A0A0A1MJD1_9BACI</name>
<dbReference type="STRING" id="545501.BN997_03102"/>
<evidence type="ECO:0000256" key="2">
    <source>
        <dbReference type="ARBA" id="ARBA00022842"/>
    </source>
</evidence>
<dbReference type="InterPro" id="IPR050155">
    <property type="entry name" value="HAD-like_hydrolase_sf"/>
</dbReference>
<dbReference type="OrthoDB" id="9792518at2"/>
<keyword evidence="1" id="KW-0378">Hydrolase</keyword>
<dbReference type="Pfam" id="PF00702">
    <property type="entry name" value="Hydrolase"/>
    <property type="match status" value="1"/>
</dbReference>
<dbReference type="Gene3D" id="3.40.50.1000">
    <property type="entry name" value="HAD superfamily/HAD-like"/>
    <property type="match status" value="1"/>
</dbReference>
<dbReference type="InterPro" id="IPR036412">
    <property type="entry name" value="HAD-like_sf"/>
</dbReference>
<sequence length="215" mass="24444">MKSVIFDMDGTLFQTDKILELSLEDTFTYLASLGKWGDSIPIDKFREIMGVPLPVVWETLLPNHSVKEREQVNDYFQDRLIENIKNGKGALYPNVQDIFEFLLKDGYTIFIASNGVPAYLKAIVDYYHLDDWVSETYSIEQIESFSKSDLVKTILTKYGIEEAAVVGDRISDIKAAKDNGLTAVGCSFDFAKEEELSQADVVINDLIELRRMQFT</sequence>
<dbReference type="SUPFAM" id="SSF56784">
    <property type="entry name" value="HAD-like"/>
    <property type="match status" value="1"/>
</dbReference>
<dbReference type="Gene3D" id="1.10.150.240">
    <property type="entry name" value="Putative phosphatase, domain 2"/>
    <property type="match status" value="1"/>
</dbReference>
<gene>
    <name evidence="3" type="ORF">BN997_03102</name>
</gene>
<dbReference type="Proteomes" id="UP000040453">
    <property type="component" value="Unassembled WGS sequence"/>
</dbReference>
<dbReference type="SFLD" id="SFLDG01129">
    <property type="entry name" value="C1.5:_HAD__Beta-PGM__Phosphata"/>
    <property type="match status" value="1"/>
</dbReference>
<keyword evidence="4" id="KW-1185">Reference proteome</keyword>
<dbReference type="RefSeq" id="WP_042533480.1">
    <property type="nucleotide sequence ID" value="NZ_CDGG01000001.1"/>
</dbReference>